<evidence type="ECO:0000313" key="1">
    <source>
        <dbReference type="EMBL" id="DAE10081.1"/>
    </source>
</evidence>
<name>A0A8S5PU66_9CAUD</name>
<reference evidence="1" key="1">
    <citation type="journal article" date="2021" name="Proc. Natl. Acad. Sci. U.S.A.">
        <title>A Catalog of Tens of Thousands of Viruses from Human Metagenomes Reveals Hidden Associations with Chronic Diseases.</title>
        <authorList>
            <person name="Tisza M.J."/>
            <person name="Buck C.B."/>
        </authorList>
    </citation>
    <scope>NUCLEOTIDE SEQUENCE</scope>
    <source>
        <strain evidence="1">Ct4sp3</strain>
    </source>
</reference>
<sequence>MRMIKNMSNTSFWDLITFLYLFPDAELVCDGDIGVVTMQCGSESLAYGPAF</sequence>
<protein>
    <submittedName>
        <fullName evidence="1">NAD-dependent protein deacetylase sirtuin-1</fullName>
    </submittedName>
</protein>
<dbReference type="EMBL" id="BK015502">
    <property type="protein sequence ID" value="DAE10081.1"/>
    <property type="molecule type" value="Genomic_DNA"/>
</dbReference>
<accession>A0A8S5PU66</accession>
<proteinExistence type="predicted"/>
<organism evidence="1">
    <name type="scientific">Siphoviridae sp. ct4sp3</name>
    <dbReference type="NCBI Taxonomy" id="2825332"/>
    <lineage>
        <taxon>Viruses</taxon>
        <taxon>Duplodnaviria</taxon>
        <taxon>Heunggongvirae</taxon>
        <taxon>Uroviricota</taxon>
        <taxon>Caudoviricetes</taxon>
    </lineage>
</organism>